<dbReference type="GO" id="GO:0005506">
    <property type="term" value="F:iron ion binding"/>
    <property type="evidence" value="ECO:0007669"/>
    <property type="project" value="InterPro"/>
</dbReference>
<feature type="non-terminal residue" evidence="1">
    <location>
        <position position="1"/>
    </location>
</feature>
<gene>
    <name evidence="1" type="ORF">K435DRAFT_779196</name>
</gene>
<dbReference type="EMBL" id="ML179211">
    <property type="protein sequence ID" value="THU94991.1"/>
    <property type="molecule type" value="Genomic_DNA"/>
</dbReference>
<evidence type="ECO:0000313" key="1">
    <source>
        <dbReference type="EMBL" id="THU94991.1"/>
    </source>
</evidence>
<keyword evidence="2" id="KW-1185">Reference proteome</keyword>
<name>A0A4S8LZQ4_DENBC</name>
<sequence>LDPDRFLDENLHKYLVPDPFLFLSFNTGPRISLGQWKPEPGTTNGRDKVTSFSKVTLAVKDCLWIRMKSVNKTFQDGQEYINGFNHRK</sequence>
<reference evidence="1 2" key="1">
    <citation type="journal article" date="2019" name="Nat. Ecol. Evol.">
        <title>Megaphylogeny resolves global patterns of mushroom evolution.</title>
        <authorList>
            <person name="Varga T."/>
            <person name="Krizsan K."/>
            <person name="Foldi C."/>
            <person name="Dima B."/>
            <person name="Sanchez-Garcia M."/>
            <person name="Sanchez-Ramirez S."/>
            <person name="Szollosi G.J."/>
            <person name="Szarkandi J.G."/>
            <person name="Papp V."/>
            <person name="Albert L."/>
            <person name="Andreopoulos W."/>
            <person name="Angelini C."/>
            <person name="Antonin V."/>
            <person name="Barry K.W."/>
            <person name="Bougher N.L."/>
            <person name="Buchanan P."/>
            <person name="Buyck B."/>
            <person name="Bense V."/>
            <person name="Catcheside P."/>
            <person name="Chovatia M."/>
            <person name="Cooper J."/>
            <person name="Damon W."/>
            <person name="Desjardin D."/>
            <person name="Finy P."/>
            <person name="Geml J."/>
            <person name="Haridas S."/>
            <person name="Hughes K."/>
            <person name="Justo A."/>
            <person name="Karasinski D."/>
            <person name="Kautmanova I."/>
            <person name="Kiss B."/>
            <person name="Kocsube S."/>
            <person name="Kotiranta H."/>
            <person name="LaButti K.M."/>
            <person name="Lechner B.E."/>
            <person name="Liimatainen K."/>
            <person name="Lipzen A."/>
            <person name="Lukacs Z."/>
            <person name="Mihaltcheva S."/>
            <person name="Morgado L.N."/>
            <person name="Niskanen T."/>
            <person name="Noordeloos M.E."/>
            <person name="Ohm R.A."/>
            <person name="Ortiz-Santana B."/>
            <person name="Ovrebo C."/>
            <person name="Racz N."/>
            <person name="Riley R."/>
            <person name="Savchenko A."/>
            <person name="Shiryaev A."/>
            <person name="Soop K."/>
            <person name="Spirin V."/>
            <person name="Szebenyi C."/>
            <person name="Tomsovsky M."/>
            <person name="Tulloss R.E."/>
            <person name="Uehling J."/>
            <person name="Grigoriev I.V."/>
            <person name="Vagvolgyi C."/>
            <person name="Papp T."/>
            <person name="Martin F.M."/>
            <person name="Miettinen O."/>
            <person name="Hibbett D.S."/>
            <person name="Nagy L.G."/>
        </authorList>
    </citation>
    <scope>NUCLEOTIDE SEQUENCE [LARGE SCALE GENOMIC DNA]</scope>
    <source>
        <strain evidence="1 2">CBS 962.96</strain>
    </source>
</reference>
<dbReference type="InterPro" id="IPR036396">
    <property type="entry name" value="Cyt_P450_sf"/>
</dbReference>
<dbReference type="OrthoDB" id="1470350at2759"/>
<accession>A0A4S8LZQ4</accession>
<dbReference type="GO" id="GO:0004497">
    <property type="term" value="F:monooxygenase activity"/>
    <property type="evidence" value="ECO:0007669"/>
    <property type="project" value="InterPro"/>
</dbReference>
<dbReference type="AlphaFoldDB" id="A0A4S8LZQ4"/>
<evidence type="ECO:0000313" key="2">
    <source>
        <dbReference type="Proteomes" id="UP000297245"/>
    </source>
</evidence>
<dbReference type="GO" id="GO:0020037">
    <property type="term" value="F:heme binding"/>
    <property type="evidence" value="ECO:0007669"/>
    <property type="project" value="InterPro"/>
</dbReference>
<dbReference type="SUPFAM" id="SSF48264">
    <property type="entry name" value="Cytochrome P450"/>
    <property type="match status" value="1"/>
</dbReference>
<proteinExistence type="predicted"/>
<dbReference type="Proteomes" id="UP000297245">
    <property type="component" value="Unassembled WGS sequence"/>
</dbReference>
<dbReference type="GO" id="GO:0016705">
    <property type="term" value="F:oxidoreductase activity, acting on paired donors, with incorporation or reduction of molecular oxygen"/>
    <property type="evidence" value="ECO:0007669"/>
    <property type="project" value="InterPro"/>
</dbReference>
<organism evidence="1 2">
    <name type="scientific">Dendrothele bispora (strain CBS 962.96)</name>
    <dbReference type="NCBI Taxonomy" id="1314807"/>
    <lineage>
        <taxon>Eukaryota</taxon>
        <taxon>Fungi</taxon>
        <taxon>Dikarya</taxon>
        <taxon>Basidiomycota</taxon>
        <taxon>Agaricomycotina</taxon>
        <taxon>Agaricomycetes</taxon>
        <taxon>Agaricomycetidae</taxon>
        <taxon>Agaricales</taxon>
        <taxon>Agaricales incertae sedis</taxon>
        <taxon>Dendrothele</taxon>
    </lineage>
</organism>
<protein>
    <submittedName>
        <fullName evidence="1">Uncharacterized protein</fullName>
    </submittedName>
</protein>